<gene>
    <name evidence="4" type="ORF">ACFQH1_02650</name>
</gene>
<keyword evidence="5" id="KW-1185">Reference proteome</keyword>
<dbReference type="Pfam" id="PF13439">
    <property type="entry name" value="Glyco_transf_4"/>
    <property type="match status" value="1"/>
</dbReference>
<evidence type="ECO:0000313" key="5">
    <source>
        <dbReference type="Proteomes" id="UP001596227"/>
    </source>
</evidence>
<dbReference type="SUPFAM" id="SSF53756">
    <property type="entry name" value="UDP-Glycosyltransferase/glycogen phosphorylase"/>
    <property type="match status" value="1"/>
</dbReference>
<evidence type="ECO:0000259" key="3">
    <source>
        <dbReference type="Pfam" id="PF13439"/>
    </source>
</evidence>
<comment type="caution">
    <text evidence="4">The sequence shown here is derived from an EMBL/GenBank/DDBJ whole genome shotgun (WGS) entry which is preliminary data.</text>
</comment>
<dbReference type="Pfam" id="PF00534">
    <property type="entry name" value="Glycos_transf_1"/>
    <property type="match status" value="1"/>
</dbReference>
<dbReference type="RefSeq" id="WP_137608239.1">
    <property type="nucleotide sequence ID" value="NZ_BJDH01000013.1"/>
</dbReference>
<sequence length="390" mass="44693">MKILYVCSYSGLTGATQVMLSNIDELSSRVNFIVVIPKHGPVEDELKKRKIKYFCISYFNWMVPTELKKEPVQRLKWLVKCFMNMSETLKLVLIMLVHRIDLVQINTIYTSFGYCAAKITNKKVVWYAQEVPEEASKMSFWNNRKAIKSFKNADGLICVSNFVKETILKYGVDKNKIYTVYNSVDLKEKLLMPVFDKRDNIEISVIAGVANEQKNQMQALYAIRILKNNGYKVNLKLIGIDSQSDDSWYIQGLLRYISKNNLKDVVELMGFVRDKETIYRHTDITVSCARGEAFGLTIGESMARGIPVIAANSGAFGEILVGGKNGCLYNPEVVNELVYSIERVIDDQYYREKIISNAREFVQTRLSPKNNAKRIYELYAIICSRNGEFN</sequence>
<dbReference type="PANTHER" id="PTHR46401:SF2">
    <property type="entry name" value="GLYCOSYLTRANSFERASE WBBK-RELATED"/>
    <property type="match status" value="1"/>
</dbReference>
<dbReference type="EC" id="2.4.-.-" evidence="4"/>
<keyword evidence="1 4" id="KW-0808">Transferase</keyword>
<accession>A0ABW1UEJ3</accession>
<evidence type="ECO:0000313" key="4">
    <source>
        <dbReference type="EMBL" id="MFC6294114.1"/>
    </source>
</evidence>
<dbReference type="Proteomes" id="UP001596227">
    <property type="component" value="Unassembled WGS sequence"/>
</dbReference>
<dbReference type="EMBL" id="JBHSSB010000006">
    <property type="protein sequence ID" value="MFC6294114.1"/>
    <property type="molecule type" value="Genomic_DNA"/>
</dbReference>
<name>A0ABW1UEJ3_9LACO</name>
<feature type="domain" description="Glycosyltransferase subfamily 4-like N-terminal" evidence="3">
    <location>
        <begin position="14"/>
        <end position="187"/>
    </location>
</feature>
<dbReference type="PANTHER" id="PTHR46401">
    <property type="entry name" value="GLYCOSYLTRANSFERASE WBBK-RELATED"/>
    <property type="match status" value="1"/>
</dbReference>
<dbReference type="InterPro" id="IPR028098">
    <property type="entry name" value="Glyco_trans_4-like_N"/>
</dbReference>
<reference evidence="5" key="1">
    <citation type="journal article" date="2019" name="Int. J. Syst. Evol. Microbiol.">
        <title>The Global Catalogue of Microorganisms (GCM) 10K type strain sequencing project: providing services to taxonomists for standard genome sequencing and annotation.</title>
        <authorList>
            <consortium name="The Broad Institute Genomics Platform"/>
            <consortium name="The Broad Institute Genome Sequencing Center for Infectious Disease"/>
            <person name="Wu L."/>
            <person name="Ma J."/>
        </authorList>
    </citation>
    <scope>NUCLEOTIDE SEQUENCE [LARGE SCALE GENOMIC DNA]</scope>
    <source>
        <strain evidence="5">CCM 8934</strain>
    </source>
</reference>
<dbReference type="GO" id="GO:0016757">
    <property type="term" value="F:glycosyltransferase activity"/>
    <property type="evidence" value="ECO:0007669"/>
    <property type="project" value="UniProtKB-KW"/>
</dbReference>
<organism evidence="4 5">
    <name type="scientific">Lactiplantibacillus daoliensis</name>
    <dbReference type="NCBI Taxonomy" id="2559916"/>
    <lineage>
        <taxon>Bacteria</taxon>
        <taxon>Bacillati</taxon>
        <taxon>Bacillota</taxon>
        <taxon>Bacilli</taxon>
        <taxon>Lactobacillales</taxon>
        <taxon>Lactobacillaceae</taxon>
        <taxon>Lactiplantibacillus</taxon>
    </lineage>
</organism>
<dbReference type="Gene3D" id="3.40.50.2000">
    <property type="entry name" value="Glycogen Phosphorylase B"/>
    <property type="match status" value="2"/>
</dbReference>
<dbReference type="CDD" id="cd03801">
    <property type="entry name" value="GT4_PimA-like"/>
    <property type="match status" value="1"/>
</dbReference>
<proteinExistence type="predicted"/>
<evidence type="ECO:0000259" key="2">
    <source>
        <dbReference type="Pfam" id="PF00534"/>
    </source>
</evidence>
<dbReference type="InterPro" id="IPR001296">
    <property type="entry name" value="Glyco_trans_1"/>
</dbReference>
<keyword evidence="4" id="KW-0328">Glycosyltransferase</keyword>
<protein>
    <submittedName>
        <fullName evidence="4">Glycosyltransferase family 4 protein</fullName>
        <ecNumber evidence="4">2.4.-.-</ecNumber>
    </submittedName>
</protein>
<feature type="domain" description="Glycosyl transferase family 1" evidence="2">
    <location>
        <begin position="196"/>
        <end position="360"/>
    </location>
</feature>
<evidence type="ECO:0000256" key="1">
    <source>
        <dbReference type="ARBA" id="ARBA00022679"/>
    </source>
</evidence>